<comment type="caution">
    <text evidence="1">The sequence shown here is derived from an EMBL/GenBank/DDBJ whole genome shotgun (WGS) entry which is preliminary data.</text>
</comment>
<dbReference type="InterPro" id="IPR036412">
    <property type="entry name" value="HAD-like_sf"/>
</dbReference>
<protein>
    <submittedName>
        <fullName evidence="1">Haloacid dehalogenase-like hydrolase superfamily isoform 1</fullName>
    </submittedName>
</protein>
<dbReference type="Gene3D" id="3.40.50.1000">
    <property type="entry name" value="HAD superfamily/HAD-like"/>
    <property type="match status" value="2"/>
</dbReference>
<gene>
    <name evidence="1" type="ORF">C2E20_7417</name>
</gene>
<reference evidence="1 2" key="1">
    <citation type="journal article" date="2018" name="Plant J.">
        <title>Genome sequences of Chlorella sorokiniana UTEX 1602 and Micractinium conductrix SAG 241.80: implications to maltose excretion by a green alga.</title>
        <authorList>
            <person name="Arriola M.B."/>
            <person name="Velmurugan N."/>
            <person name="Zhang Y."/>
            <person name="Plunkett M.H."/>
            <person name="Hondzo H."/>
            <person name="Barney B.M."/>
        </authorList>
    </citation>
    <scope>NUCLEOTIDE SEQUENCE [LARGE SCALE GENOMIC DNA]</scope>
    <source>
        <strain evidence="1 2">SAG 241.80</strain>
    </source>
</reference>
<dbReference type="SUPFAM" id="SSF56784">
    <property type="entry name" value="HAD-like"/>
    <property type="match status" value="1"/>
</dbReference>
<evidence type="ECO:0000313" key="2">
    <source>
        <dbReference type="Proteomes" id="UP000239649"/>
    </source>
</evidence>
<name>A0A2P6V4L7_9CHLO</name>
<dbReference type="PANTHER" id="PTHR19288">
    <property type="entry name" value="4-NITROPHENYLPHOSPHATASE-RELATED"/>
    <property type="match status" value="1"/>
</dbReference>
<dbReference type="AlphaFoldDB" id="A0A2P6V4L7"/>
<dbReference type="STRING" id="554055.A0A2P6V4L7"/>
<organism evidence="1 2">
    <name type="scientific">Micractinium conductrix</name>
    <dbReference type="NCBI Taxonomy" id="554055"/>
    <lineage>
        <taxon>Eukaryota</taxon>
        <taxon>Viridiplantae</taxon>
        <taxon>Chlorophyta</taxon>
        <taxon>core chlorophytes</taxon>
        <taxon>Trebouxiophyceae</taxon>
        <taxon>Chlorellales</taxon>
        <taxon>Chlorellaceae</taxon>
        <taxon>Chlorella clade</taxon>
        <taxon>Micractinium</taxon>
    </lineage>
</organism>
<dbReference type="NCBIfam" id="TIGR01459">
    <property type="entry name" value="HAD-SF-IIA-hyp4"/>
    <property type="match status" value="1"/>
</dbReference>
<dbReference type="GO" id="GO:0016791">
    <property type="term" value="F:phosphatase activity"/>
    <property type="evidence" value="ECO:0007669"/>
    <property type="project" value="TreeGrafter"/>
</dbReference>
<proteinExistence type="predicted"/>
<sequence>MASGDATPAATATGDSAAAAAAAASTVLHSVAQLPERYRGVLLDQFGVLHDGETPYPGAIEAVAALAARGCRLLIISNSSRRSAGALGNLARMGFPAEAFAGVVTSGEVTHRHLRDRPGPWWQQAVGRRCLHFTWAARGAISLEGLGLEVTQDPQQAEFILAHGTEALGVGADGSSVQPCSLGAMRALLGRCAACGGLPMIVANPDVVTVSGSELRTMPGTLARHYKQLGGEVVLMGKPAAVIYEAALAMLDLPADQVVAIGDSLEHDIGGAQAAGVASVFVLGGIHAGDVALQQQAGSPSGYTFCGERLAAACESHDVAAPEFVLPYFR</sequence>
<dbReference type="InterPro" id="IPR006356">
    <property type="entry name" value="HAD-SF_hydro_IIA_hyp3"/>
</dbReference>
<dbReference type="EMBL" id="LHPF02000030">
    <property type="protein sequence ID" value="PSC69035.1"/>
    <property type="molecule type" value="Genomic_DNA"/>
</dbReference>
<dbReference type="Proteomes" id="UP000239649">
    <property type="component" value="Unassembled WGS sequence"/>
</dbReference>
<dbReference type="Pfam" id="PF13242">
    <property type="entry name" value="Hydrolase_like"/>
    <property type="match status" value="1"/>
</dbReference>
<dbReference type="InterPro" id="IPR006357">
    <property type="entry name" value="HAD-SF_hydro_IIA"/>
</dbReference>
<accession>A0A2P6V4L7</accession>
<keyword evidence="2" id="KW-1185">Reference proteome</keyword>
<dbReference type="OrthoDB" id="426235at2759"/>
<dbReference type="GO" id="GO:0009507">
    <property type="term" value="C:chloroplast"/>
    <property type="evidence" value="ECO:0007669"/>
    <property type="project" value="TreeGrafter"/>
</dbReference>
<dbReference type="PANTHER" id="PTHR19288:SF90">
    <property type="entry name" value="OS08G0542600 PROTEIN"/>
    <property type="match status" value="1"/>
</dbReference>
<dbReference type="Pfam" id="PF13344">
    <property type="entry name" value="Hydrolase_6"/>
    <property type="match status" value="1"/>
</dbReference>
<dbReference type="InterPro" id="IPR023214">
    <property type="entry name" value="HAD_sf"/>
</dbReference>
<evidence type="ECO:0000313" key="1">
    <source>
        <dbReference type="EMBL" id="PSC69035.1"/>
    </source>
</evidence>